<evidence type="ECO:0000313" key="2">
    <source>
        <dbReference type="EMBL" id="MFC5849135.1"/>
    </source>
</evidence>
<dbReference type="RefSeq" id="WP_380049890.1">
    <property type="nucleotide sequence ID" value="NZ_JBHSOH010000015.1"/>
</dbReference>
<name>A0ABW1DLJ3_9DEIO</name>
<feature type="region of interest" description="Disordered" evidence="1">
    <location>
        <begin position="1"/>
        <end position="46"/>
    </location>
</feature>
<accession>A0ABW1DLJ3</accession>
<gene>
    <name evidence="2" type="ORF">ACFPQ6_12535</name>
</gene>
<evidence type="ECO:0000256" key="1">
    <source>
        <dbReference type="SAM" id="MobiDB-lite"/>
    </source>
</evidence>
<protein>
    <submittedName>
        <fullName evidence="2">Uncharacterized protein</fullName>
    </submittedName>
</protein>
<sequence>MTQRPPGSPQRLPVPSRRRAARASALTPEPVIFPDPHPSHETMPPAPQIIHGGNLFSLSEQSDLSPRLFAYLQRGFFEIVPGYSLRMLDIWMIIRDAGPFHLQAYRSNGTPTAVIVTKVDEQLIFQWTDSRPLQIRELQEVSCDLESLLYHCRVNDNSLLSSVHFPPSTPYALQHALQRQLPEQIHRDNRCAALIQDGLPLVTVSVVDGREYWLILFKLGYDLHVRLAESLGELTLHKQHLQALGLWPTEAPPSTR</sequence>
<keyword evidence="3" id="KW-1185">Reference proteome</keyword>
<organism evidence="2 3">
    <name type="scientific">Deinococcus petrolearius</name>
    <dbReference type="NCBI Taxonomy" id="1751295"/>
    <lineage>
        <taxon>Bacteria</taxon>
        <taxon>Thermotogati</taxon>
        <taxon>Deinococcota</taxon>
        <taxon>Deinococci</taxon>
        <taxon>Deinococcales</taxon>
        <taxon>Deinococcaceae</taxon>
        <taxon>Deinococcus</taxon>
    </lineage>
</organism>
<proteinExistence type="predicted"/>
<dbReference type="Proteomes" id="UP001595979">
    <property type="component" value="Unassembled WGS sequence"/>
</dbReference>
<comment type="caution">
    <text evidence="2">The sequence shown here is derived from an EMBL/GenBank/DDBJ whole genome shotgun (WGS) entry which is preliminary data.</text>
</comment>
<evidence type="ECO:0000313" key="3">
    <source>
        <dbReference type="Proteomes" id="UP001595979"/>
    </source>
</evidence>
<dbReference type="EMBL" id="JBHSOH010000015">
    <property type="protein sequence ID" value="MFC5849135.1"/>
    <property type="molecule type" value="Genomic_DNA"/>
</dbReference>
<reference evidence="3" key="1">
    <citation type="journal article" date="2019" name="Int. J. Syst. Evol. Microbiol.">
        <title>The Global Catalogue of Microorganisms (GCM) 10K type strain sequencing project: providing services to taxonomists for standard genome sequencing and annotation.</title>
        <authorList>
            <consortium name="The Broad Institute Genomics Platform"/>
            <consortium name="The Broad Institute Genome Sequencing Center for Infectious Disease"/>
            <person name="Wu L."/>
            <person name="Ma J."/>
        </authorList>
    </citation>
    <scope>NUCLEOTIDE SEQUENCE [LARGE SCALE GENOMIC DNA]</scope>
    <source>
        <strain evidence="3">CGMCC 1.15053</strain>
    </source>
</reference>